<keyword evidence="1" id="KW-0812">Transmembrane</keyword>
<comment type="caution">
    <text evidence="3">The sequence shown here is derived from an EMBL/GenBank/DDBJ whole genome shotgun (WGS) entry which is preliminary data.</text>
</comment>
<evidence type="ECO:0000313" key="3">
    <source>
        <dbReference type="EMBL" id="MBP0724318.1"/>
    </source>
</evidence>
<reference evidence="3" key="1">
    <citation type="submission" date="2021-04" db="EMBL/GenBank/DDBJ databases">
        <title>Genome seq and assembly of Bacillus sp.</title>
        <authorList>
            <person name="Chhetri G."/>
        </authorList>
    </citation>
    <scope>NUCLEOTIDE SEQUENCE</scope>
    <source>
        <strain evidence="3">RG28</strain>
    </source>
</reference>
<organism evidence="3 4">
    <name type="scientific">Gottfriedia endophytica</name>
    <dbReference type="NCBI Taxonomy" id="2820819"/>
    <lineage>
        <taxon>Bacteria</taxon>
        <taxon>Bacillati</taxon>
        <taxon>Bacillota</taxon>
        <taxon>Bacilli</taxon>
        <taxon>Bacillales</taxon>
        <taxon>Bacillaceae</taxon>
        <taxon>Gottfriedia</taxon>
    </lineage>
</organism>
<dbReference type="InterPro" id="IPR030832">
    <property type="entry name" value="Acidic_LPXTA"/>
</dbReference>
<sequence>MKKLAVSFILSAAILTPSITAHAAPNKAELNTYLKSISMTQSELEDYLSYNYDETLDDFKSVKELKETLGDPLTPQTLKKLLAKYDMTEQEVTKLAIENGEMEKGDTLLGTFYFVSDVESIITLDQSDMGAFSPDGLSDIFSKIGVTETELNNLTEYLTKVTEQDPSIQSKLEALMEQSQNLTEVSDTKDLTPEMLAQIAHTVKELQSLLKIDVKVYTDVNGTKTHLSLKDFLSLDSLDNQKFIVEIYSADGELLLDAILSDDLFKDGFYNDIAKETTKIVAKPTTFVPKTEKGGKLPKTAGHYLDWSIVGLLLMLGSVVLRKKMFTTR</sequence>
<feature type="signal peptide" evidence="2">
    <location>
        <begin position="1"/>
        <end position="23"/>
    </location>
</feature>
<proteinExistence type="predicted"/>
<dbReference type="RefSeq" id="WP_209402716.1">
    <property type="nucleotide sequence ID" value="NZ_JAGIYQ010000002.1"/>
</dbReference>
<gene>
    <name evidence="3" type="ORF">J5Y03_03855</name>
</gene>
<dbReference type="Proteomes" id="UP000682134">
    <property type="component" value="Unassembled WGS sequence"/>
</dbReference>
<dbReference type="AlphaFoldDB" id="A0A940NSZ8"/>
<keyword evidence="2" id="KW-0732">Signal</keyword>
<evidence type="ECO:0000313" key="4">
    <source>
        <dbReference type="Proteomes" id="UP000682134"/>
    </source>
</evidence>
<name>A0A940NSZ8_9BACI</name>
<dbReference type="EMBL" id="JAGIYQ010000002">
    <property type="protein sequence ID" value="MBP0724318.1"/>
    <property type="molecule type" value="Genomic_DNA"/>
</dbReference>
<protein>
    <submittedName>
        <fullName evidence="3">Processed acidic surface protein</fullName>
    </submittedName>
</protein>
<feature type="transmembrane region" description="Helical" evidence="1">
    <location>
        <begin position="304"/>
        <end position="321"/>
    </location>
</feature>
<keyword evidence="4" id="KW-1185">Reference proteome</keyword>
<evidence type="ECO:0000256" key="1">
    <source>
        <dbReference type="SAM" id="Phobius"/>
    </source>
</evidence>
<keyword evidence="1" id="KW-1133">Transmembrane helix</keyword>
<feature type="chain" id="PRO_5036907393" evidence="2">
    <location>
        <begin position="24"/>
        <end position="329"/>
    </location>
</feature>
<keyword evidence="1" id="KW-0472">Membrane</keyword>
<dbReference type="NCBIfam" id="TIGR04383">
    <property type="entry name" value="acidic_w_LPXTA"/>
    <property type="match status" value="1"/>
</dbReference>
<accession>A0A940NSZ8</accession>
<evidence type="ECO:0000256" key="2">
    <source>
        <dbReference type="SAM" id="SignalP"/>
    </source>
</evidence>